<accession>A0A0F9M9C7</accession>
<sequence length="819" mass="82930">MAITVANEGGTHFSITHGTNDVDRYAKNTIIMNRRGDEFKFFTSDNKGVVLKANETAFTVPAHVEVLSEGTVQLSAGASGRINGVTVNSVEMLSNAETVSTGTVQVTGGPPVVATGTFTVDTSITEGLHGTSVLTSTGASAPAVYASNVLTSTGACVPAVFAESVLTLDAALGDGNTVTIDGTVYRFEVTPSQAYDINLGASDAVALDNLKAGINATGTGDGSDYYTGTNVHPTVIATTNADTTQKVVARTIGTVSNAEATTTTGGNCSWADTTLGGGTGTSVTGVVTTSATVTIDSTVYIAVTSLAETHGLTAVTEDVLWVTDEATFLDNLKSAINNTATEGTDYATGTVVHPTVIASINTDTQQTVVARTIGTVSNAEATTDTLANYTWADTTLGGGTGASVTGVVTTAALITINATIYTAVTSLAETHGLSAIAFQVLWVTNEATFLDNFKSAINLGGTIGTDYATGTTAHPTVVATTNTDTAQTIVVKIPGTASNAEVTQETLGNYAWTGADIANGTVAGLAGDTVTIDTVTYTFLDILSEDHSDAIINQVHWVTTDAVALDNFKSAINLTGSIGTDYSTGTAIHPTVTATTNGAATQVVAAKTVGTGGNSIATTETGSTLSWGAVNLEGGLDSSMDGITVNSIEVMSGAESFDTTLDITATNVAANITAFTSTPNYTATAATDTVTISAAAGTGYTPNAFTVTASKTTLTTTDGNMASGVAANSVPFNTTLNQTATDLATNIQANTTSPNYTAAAVTDTVTITAAADTGNEPNGFVVTSDPTTITTVDVDMGTAQTGESEADVLEDALHAIIYE</sequence>
<reference evidence="1" key="1">
    <citation type="journal article" date="2015" name="Nature">
        <title>Complex archaea that bridge the gap between prokaryotes and eukaryotes.</title>
        <authorList>
            <person name="Spang A."/>
            <person name="Saw J.H."/>
            <person name="Jorgensen S.L."/>
            <person name="Zaremba-Niedzwiedzka K."/>
            <person name="Martijn J."/>
            <person name="Lind A.E."/>
            <person name="van Eijk R."/>
            <person name="Schleper C."/>
            <person name="Guy L."/>
            <person name="Ettema T.J."/>
        </authorList>
    </citation>
    <scope>NUCLEOTIDE SEQUENCE</scope>
</reference>
<organism evidence="1">
    <name type="scientific">marine sediment metagenome</name>
    <dbReference type="NCBI Taxonomy" id="412755"/>
    <lineage>
        <taxon>unclassified sequences</taxon>
        <taxon>metagenomes</taxon>
        <taxon>ecological metagenomes</taxon>
    </lineage>
</organism>
<protein>
    <submittedName>
        <fullName evidence="1">Uncharacterized protein</fullName>
    </submittedName>
</protein>
<comment type="caution">
    <text evidence="1">The sequence shown here is derived from an EMBL/GenBank/DDBJ whole genome shotgun (WGS) entry which is preliminary data.</text>
</comment>
<dbReference type="EMBL" id="LAZR01004965">
    <property type="protein sequence ID" value="KKN04050.1"/>
    <property type="molecule type" value="Genomic_DNA"/>
</dbReference>
<evidence type="ECO:0000313" key="1">
    <source>
        <dbReference type="EMBL" id="KKN04050.1"/>
    </source>
</evidence>
<gene>
    <name evidence="1" type="ORF">LCGC14_1101460</name>
</gene>
<name>A0A0F9M9C7_9ZZZZ</name>
<dbReference type="AlphaFoldDB" id="A0A0F9M9C7"/>
<proteinExistence type="predicted"/>